<sequence length="926" mass="100650">MADPLQVLSSLETLADHYTVFEPDQVLTHGQLNSVSDFWGDQVRLSRVALSGVGLVTGLHVSREGAGVRVTRGFGVSTDGDLMTLAADTLYDRFRPYDTTAPVYRPFYRGTAADGSPTDMIALQELVPVGESDVLAQPLSALPGPLADRAVLMLMESVVNDPDMCSGTDCDNLGRDALHRVRLLLIRRSDAQTLLDRLPLRPASEAAQALPPVAMRRPVLGKDIVNTALLAARYRDTARASLEDLQRALPSLDANCPEVLTDMFGADPTTRWLGALTSLSTQFAGAPGAAQSCYGFVKDLIDQWNALREALLADDAVPLPDVAAFPKHLLLGATAAPRELRTGLYPSPLDATAREHSAHARFHAWKFDTLIASFQMPTDTAVRVTPSLSDLHPLEKRAIPWYYRVLETAPIHAAWNFRLSSRHHEGQNLGYRGAAWASTAQARDPLAFAIGQHDFFRIEGHLGRAVETVGNELRQLIADRNLPFQVQAVLVHTQPDRIRFRPPIRYTPLHTLHYLFRQDVTYRLAEGASFALSQLDDVTEAVDKRLILGSTDAGTPVIGTMRATSDAVSLAGQAAAPVLSQKNYSAYRTAANGAEGAAWRSSYATSLQSMGQARNNLGHLSRTDYVSPFDNLISSRQPHWIDWLDTLILDKDRAADARLLFAQFVQEHAGVDHLGGVWRGGTFVLVYDDQGRVVADLTLPYPAAEIDTPEPAEPPLPPPPRPPSPSPSPTPAPTPLPPGPLMFGGTRYVKPMDLVAKERVDLERAVLNKDLELQSARIEGLVKGAFVPSNAVDPRKAALADLTGDRYLDYQTREMTHQAERLQTLQDLLVQPGLPDDARKQVERDLDRAQLDLAETVGGVAAQLVTAGVDVGSPAGKQLTQSMTNSMGAIRSPAAKTQLDTRLATAQGRATGNQAVVLGNLRNIGR</sequence>
<comment type="caution">
    <text evidence="2">The sequence shown here is derived from an EMBL/GenBank/DDBJ whole genome shotgun (WGS) entry which is preliminary data.</text>
</comment>
<feature type="region of interest" description="Disordered" evidence="1">
    <location>
        <begin position="704"/>
        <end position="743"/>
    </location>
</feature>
<reference evidence="2 3" key="1">
    <citation type="submission" date="2014-12" db="EMBL/GenBank/DDBJ databases">
        <title>16Stimator: statistical estimation of ribosomal gene copy numbers from draft genome assemblies.</title>
        <authorList>
            <person name="Perisin M.A."/>
            <person name="Vetter M."/>
            <person name="Gilbert J.A."/>
            <person name="Bergelson J."/>
        </authorList>
    </citation>
    <scope>NUCLEOTIDE SEQUENCE [LARGE SCALE GENOMIC DNA]</scope>
    <source>
        <strain evidence="2 3">MEDvA23</strain>
    </source>
</reference>
<dbReference type="EMBL" id="JXQQ01000005">
    <property type="protein sequence ID" value="KIQ36817.1"/>
    <property type="molecule type" value="Genomic_DNA"/>
</dbReference>
<proteinExistence type="predicted"/>
<dbReference type="RefSeq" id="WP_042576988.1">
    <property type="nucleotide sequence ID" value="NZ_JXQQ01000005.1"/>
</dbReference>
<dbReference type="AlphaFoldDB" id="A0A0D0LF79"/>
<evidence type="ECO:0000256" key="1">
    <source>
        <dbReference type="SAM" id="MobiDB-lite"/>
    </source>
</evidence>
<feature type="compositionally biased region" description="Pro residues" evidence="1">
    <location>
        <begin position="711"/>
        <end position="740"/>
    </location>
</feature>
<protein>
    <submittedName>
        <fullName evidence="2">Uncharacterized protein</fullName>
    </submittedName>
</protein>
<organism evidence="2 3">
    <name type="scientific">Variovorax paradoxus</name>
    <dbReference type="NCBI Taxonomy" id="34073"/>
    <lineage>
        <taxon>Bacteria</taxon>
        <taxon>Pseudomonadati</taxon>
        <taxon>Pseudomonadota</taxon>
        <taxon>Betaproteobacteria</taxon>
        <taxon>Burkholderiales</taxon>
        <taxon>Comamonadaceae</taxon>
        <taxon>Variovorax</taxon>
    </lineage>
</organism>
<evidence type="ECO:0000313" key="3">
    <source>
        <dbReference type="Proteomes" id="UP000032067"/>
    </source>
</evidence>
<dbReference type="OrthoDB" id="596204at2"/>
<gene>
    <name evidence="2" type="ORF">RT97_01355</name>
</gene>
<evidence type="ECO:0000313" key="2">
    <source>
        <dbReference type="EMBL" id="KIQ36817.1"/>
    </source>
</evidence>
<accession>A0A0D0LF79</accession>
<name>A0A0D0LF79_VARPD</name>
<dbReference type="Proteomes" id="UP000032067">
    <property type="component" value="Unassembled WGS sequence"/>
</dbReference>